<dbReference type="AlphaFoldDB" id="A0A9D4MS50"/>
<sequence length="69" mass="8060">MPNFMVTKICRYGEICHEIDYQGFEFEFRGDTWVDITKGKCVTKEWVFSCIVEGKMVSLKEQKTDGDIV</sequence>
<reference evidence="1" key="1">
    <citation type="journal article" date="2019" name="bioRxiv">
        <title>The Genome of the Zebra Mussel, Dreissena polymorpha: A Resource for Invasive Species Research.</title>
        <authorList>
            <person name="McCartney M.A."/>
            <person name="Auch B."/>
            <person name="Kono T."/>
            <person name="Mallez S."/>
            <person name="Zhang Y."/>
            <person name="Obille A."/>
            <person name="Becker A."/>
            <person name="Abrahante J.E."/>
            <person name="Garbe J."/>
            <person name="Badalamenti J.P."/>
            <person name="Herman A."/>
            <person name="Mangelson H."/>
            <person name="Liachko I."/>
            <person name="Sullivan S."/>
            <person name="Sone E.D."/>
            <person name="Koren S."/>
            <person name="Silverstein K.A.T."/>
            <person name="Beckman K.B."/>
            <person name="Gohl D.M."/>
        </authorList>
    </citation>
    <scope>NUCLEOTIDE SEQUENCE</scope>
    <source>
        <strain evidence="1">Duluth1</strain>
        <tissue evidence="1">Whole animal</tissue>
    </source>
</reference>
<evidence type="ECO:0000313" key="2">
    <source>
        <dbReference type="Proteomes" id="UP000828390"/>
    </source>
</evidence>
<organism evidence="1 2">
    <name type="scientific">Dreissena polymorpha</name>
    <name type="common">Zebra mussel</name>
    <name type="synonym">Mytilus polymorpha</name>
    <dbReference type="NCBI Taxonomy" id="45954"/>
    <lineage>
        <taxon>Eukaryota</taxon>
        <taxon>Metazoa</taxon>
        <taxon>Spiralia</taxon>
        <taxon>Lophotrochozoa</taxon>
        <taxon>Mollusca</taxon>
        <taxon>Bivalvia</taxon>
        <taxon>Autobranchia</taxon>
        <taxon>Heteroconchia</taxon>
        <taxon>Euheterodonta</taxon>
        <taxon>Imparidentia</taxon>
        <taxon>Neoheterodontei</taxon>
        <taxon>Myida</taxon>
        <taxon>Dreissenoidea</taxon>
        <taxon>Dreissenidae</taxon>
        <taxon>Dreissena</taxon>
    </lineage>
</organism>
<keyword evidence="2" id="KW-1185">Reference proteome</keyword>
<accession>A0A9D4MS50</accession>
<gene>
    <name evidence="1" type="ORF">DPMN_004687</name>
</gene>
<dbReference type="EMBL" id="JAIWYP010000001">
    <property type="protein sequence ID" value="KAH3880766.1"/>
    <property type="molecule type" value="Genomic_DNA"/>
</dbReference>
<name>A0A9D4MS50_DREPO</name>
<reference evidence="1" key="2">
    <citation type="submission" date="2020-11" db="EMBL/GenBank/DDBJ databases">
        <authorList>
            <person name="McCartney M.A."/>
            <person name="Auch B."/>
            <person name="Kono T."/>
            <person name="Mallez S."/>
            <person name="Becker A."/>
            <person name="Gohl D.M."/>
            <person name="Silverstein K.A.T."/>
            <person name="Koren S."/>
            <person name="Bechman K.B."/>
            <person name="Herman A."/>
            <person name="Abrahante J.E."/>
            <person name="Garbe J."/>
        </authorList>
    </citation>
    <scope>NUCLEOTIDE SEQUENCE</scope>
    <source>
        <strain evidence="1">Duluth1</strain>
        <tissue evidence="1">Whole animal</tissue>
    </source>
</reference>
<comment type="caution">
    <text evidence="1">The sequence shown here is derived from an EMBL/GenBank/DDBJ whole genome shotgun (WGS) entry which is preliminary data.</text>
</comment>
<proteinExistence type="predicted"/>
<evidence type="ECO:0000313" key="1">
    <source>
        <dbReference type="EMBL" id="KAH3880766.1"/>
    </source>
</evidence>
<dbReference type="Proteomes" id="UP000828390">
    <property type="component" value="Unassembled WGS sequence"/>
</dbReference>
<protein>
    <submittedName>
        <fullName evidence="1">Uncharacterized protein</fullName>
    </submittedName>
</protein>